<dbReference type="SMART" id="SM00342">
    <property type="entry name" value="HTH_ARAC"/>
    <property type="match status" value="1"/>
</dbReference>
<keyword evidence="6" id="KW-1185">Reference proteome</keyword>
<dbReference type="PANTHER" id="PTHR46796:SF13">
    <property type="entry name" value="HTH-TYPE TRANSCRIPTIONAL ACTIVATOR RHAS"/>
    <property type="match status" value="1"/>
</dbReference>
<dbReference type="RefSeq" id="WP_258810274.1">
    <property type="nucleotide sequence ID" value="NZ_JANUGU010000001.1"/>
</dbReference>
<dbReference type="InterPro" id="IPR050204">
    <property type="entry name" value="AraC_XylS_family_regulators"/>
</dbReference>
<dbReference type="EMBL" id="JANUGU010000001">
    <property type="protein sequence ID" value="MCS0657116.1"/>
    <property type="molecule type" value="Genomic_DNA"/>
</dbReference>
<keyword evidence="3" id="KW-0804">Transcription</keyword>
<dbReference type="PANTHER" id="PTHR46796">
    <property type="entry name" value="HTH-TYPE TRANSCRIPTIONAL ACTIVATOR RHAS-RELATED"/>
    <property type="match status" value="1"/>
</dbReference>
<evidence type="ECO:0000256" key="3">
    <source>
        <dbReference type="ARBA" id="ARBA00023163"/>
    </source>
</evidence>
<evidence type="ECO:0000313" key="6">
    <source>
        <dbReference type="Proteomes" id="UP001204621"/>
    </source>
</evidence>
<keyword evidence="2" id="KW-0238">DNA-binding</keyword>
<dbReference type="SUPFAM" id="SSF55785">
    <property type="entry name" value="PYP-like sensor domain (PAS domain)"/>
    <property type="match status" value="1"/>
</dbReference>
<dbReference type="CDD" id="cd00130">
    <property type="entry name" value="PAS"/>
    <property type="match status" value="1"/>
</dbReference>
<dbReference type="InterPro" id="IPR035965">
    <property type="entry name" value="PAS-like_dom_sf"/>
</dbReference>
<proteinExistence type="predicted"/>
<evidence type="ECO:0000256" key="2">
    <source>
        <dbReference type="ARBA" id="ARBA00023125"/>
    </source>
</evidence>
<protein>
    <submittedName>
        <fullName evidence="5">AraC family transcriptional regulator</fullName>
    </submittedName>
</protein>
<comment type="caution">
    <text evidence="5">The sequence shown here is derived from an EMBL/GenBank/DDBJ whole genome shotgun (WGS) entry which is preliminary data.</text>
</comment>
<name>A0ABT2CT29_9BURK</name>
<keyword evidence="1" id="KW-0805">Transcription regulation</keyword>
<dbReference type="InterPro" id="IPR020449">
    <property type="entry name" value="Tscrpt_reg_AraC-type_HTH"/>
</dbReference>
<evidence type="ECO:0000256" key="1">
    <source>
        <dbReference type="ARBA" id="ARBA00023015"/>
    </source>
</evidence>
<dbReference type="Gene3D" id="3.30.450.20">
    <property type="entry name" value="PAS domain"/>
    <property type="match status" value="1"/>
</dbReference>
<dbReference type="InterPro" id="IPR000014">
    <property type="entry name" value="PAS"/>
</dbReference>
<dbReference type="SUPFAM" id="SSF46689">
    <property type="entry name" value="Homeodomain-like"/>
    <property type="match status" value="2"/>
</dbReference>
<dbReference type="Pfam" id="PF12833">
    <property type="entry name" value="HTH_18"/>
    <property type="match status" value="1"/>
</dbReference>
<accession>A0ABT2CT29</accession>
<dbReference type="Proteomes" id="UP001204621">
    <property type="component" value="Unassembled WGS sequence"/>
</dbReference>
<dbReference type="InterPro" id="IPR009057">
    <property type="entry name" value="Homeodomain-like_sf"/>
</dbReference>
<gene>
    <name evidence="5" type="ORF">NX778_03455</name>
</gene>
<dbReference type="PRINTS" id="PR00032">
    <property type="entry name" value="HTHARAC"/>
</dbReference>
<reference evidence="5 6" key="1">
    <citation type="submission" date="2022-08" db="EMBL/GenBank/DDBJ databases">
        <title>Reclassification of Massilia species as members of the genera Telluria, Duganella, Pseudoduganella, Mokoshia gen. nov. and Zemynaea gen. nov. using orthogonal and non-orthogonal genome-based approaches.</title>
        <authorList>
            <person name="Bowman J.P."/>
        </authorList>
    </citation>
    <scope>NUCLEOTIDE SEQUENCE [LARGE SCALE GENOMIC DNA]</scope>
    <source>
        <strain evidence="5 6">JCM 31606</strain>
    </source>
</reference>
<dbReference type="PROSITE" id="PS01124">
    <property type="entry name" value="HTH_ARAC_FAMILY_2"/>
    <property type="match status" value="1"/>
</dbReference>
<dbReference type="Gene3D" id="1.10.10.60">
    <property type="entry name" value="Homeodomain-like"/>
    <property type="match status" value="1"/>
</dbReference>
<dbReference type="InterPro" id="IPR013656">
    <property type="entry name" value="PAS_4"/>
</dbReference>
<sequence>MIEQTAVQAFETIGIEAVESMFDALNDIAFFVKDREGRYLSINRTMVRRCGVRHKRDVLGKTALELFPRALAETYLAQDRMVIDKGVAIDKQLELHIYPGRSRGWCITKKTPLYGKDGTVIGLIGTSQDLGLLDDLHPAYGKIAQIAQTISEKYQENISLKALAEEAGLSLSRVERLFQKVFHQSPRQLLLQCRLSAARTLIEQKPGTKIAEIAYECGYTDHSAFSRQFKAYAGMSPTEYGVRMRKGLEATD</sequence>
<feature type="domain" description="HTH araC/xylS-type" evidence="4">
    <location>
        <begin position="144"/>
        <end position="243"/>
    </location>
</feature>
<dbReference type="PROSITE" id="PS00041">
    <property type="entry name" value="HTH_ARAC_FAMILY_1"/>
    <property type="match status" value="1"/>
</dbReference>
<evidence type="ECO:0000259" key="4">
    <source>
        <dbReference type="PROSITE" id="PS01124"/>
    </source>
</evidence>
<organism evidence="5 6">
    <name type="scientific">Massilia terrae</name>
    <dbReference type="NCBI Taxonomy" id="1811224"/>
    <lineage>
        <taxon>Bacteria</taxon>
        <taxon>Pseudomonadati</taxon>
        <taxon>Pseudomonadota</taxon>
        <taxon>Betaproteobacteria</taxon>
        <taxon>Burkholderiales</taxon>
        <taxon>Oxalobacteraceae</taxon>
        <taxon>Telluria group</taxon>
        <taxon>Massilia</taxon>
    </lineage>
</organism>
<evidence type="ECO:0000313" key="5">
    <source>
        <dbReference type="EMBL" id="MCS0657116.1"/>
    </source>
</evidence>
<dbReference type="InterPro" id="IPR018060">
    <property type="entry name" value="HTH_AraC"/>
</dbReference>
<dbReference type="Pfam" id="PF08448">
    <property type="entry name" value="PAS_4"/>
    <property type="match status" value="1"/>
</dbReference>
<dbReference type="InterPro" id="IPR018062">
    <property type="entry name" value="HTH_AraC-typ_CS"/>
</dbReference>